<accession>A0ABR7GIU5</accession>
<reference evidence="2 3" key="1">
    <citation type="submission" date="2020-08" db="EMBL/GenBank/DDBJ databases">
        <title>Genome public.</title>
        <authorList>
            <person name="Liu C."/>
            <person name="Sun Q."/>
        </authorList>
    </citation>
    <scope>NUCLEOTIDE SEQUENCE [LARGE SCALE GENOMIC DNA]</scope>
    <source>
        <strain evidence="2 3">NSJ-9</strain>
    </source>
</reference>
<protein>
    <submittedName>
        <fullName evidence="2">Class I SAM-dependent methyltransferase</fullName>
    </submittedName>
</protein>
<dbReference type="Proteomes" id="UP000643810">
    <property type="component" value="Unassembled WGS sequence"/>
</dbReference>
<dbReference type="RefSeq" id="WP_186854704.1">
    <property type="nucleotide sequence ID" value="NZ_JACOPG010000005.1"/>
</dbReference>
<dbReference type="EMBL" id="JACOPG010000005">
    <property type="protein sequence ID" value="MBC5687207.1"/>
    <property type="molecule type" value="Genomic_DNA"/>
</dbReference>
<evidence type="ECO:0000259" key="1">
    <source>
        <dbReference type="Pfam" id="PF08241"/>
    </source>
</evidence>
<dbReference type="Pfam" id="PF08241">
    <property type="entry name" value="Methyltransf_11"/>
    <property type="match status" value="1"/>
</dbReference>
<dbReference type="InterPro" id="IPR029063">
    <property type="entry name" value="SAM-dependent_MTases_sf"/>
</dbReference>
<evidence type="ECO:0000313" key="3">
    <source>
        <dbReference type="Proteomes" id="UP000643810"/>
    </source>
</evidence>
<feature type="domain" description="Methyltransferase type 11" evidence="1">
    <location>
        <begin position="81"/>
        <end position="178"/>
    </location>
</feature>
<keyword evidence="2" id="KW-0808">Transferase</keyword>
<sequence length="270" mass="30523">MGELKRIAFEEQPEEVKDRVKGYWSKRADSFAKLRKHEMKSNKADRWLTEILTKITDAAMEDADEMAEAVADKDTSLIKVLDVGCGSGFFEVLLGQHGFEVTGIDLTEEMVAKANGMIAEYGLDAKRVKALTMDAENPDFAPESFDVIITRNLTWTLPHPIEAYGKWYALLKKGGILLNFDAEYAKGAHNLSLPENKAHNMMSDLLKEECHDIYHMLSISALPRPSWDEEVLRKIGFSYVSIDQTVGKRIYAEMDEFHIPDAMFGIVARK</sequence>
<comment type="caution">
    <text evidence="2">The sequence shown here is derived from an EMBL/GenBank/DDBJ whole genome shotgun (WGS) entry which is preliminary data.</text>
</comment>
<evidence type="ECO:0000313" key="2">
    <source>
        <dbReference type="EMBL" id="MBC5687207.1"/>
    </source>
</evidence>
<dbReference type="InterPro" id="IPR013216">
    <property type="entry name" value="Methyltransf_11"/>
</dbReference>
<keyword evidence="3" id="KW-1185">Reference proteome</keyword>
<name>A0ABR7GIU5_9FIRM</name>
<dbReference type="GO" id="GO:0032259">
    <property type="term" value="P:methylation"/>
    <property type="evidence" value="ECO:0007669"/>
    <property type="project" value="UniProtKB-KW"/>
</dbReference>
<dbReference type="CDD" id="cd02440">
    <property type="entry name" value="AdoMet_MTases"/>
    <property type="match status" value="1"/>
</dbReference>
<organism evidence="2 3">
    <name type="scientific">Roseburia lenta</name>
    <dbReference type="NCBI Taxonomy" id="2763061"/>
    <lineage>
        <taxon>Bacteria</taxon>
        <taxon>Bacillati</taxon>
        <taxon>Bacillota</taxon>
        <taxon>Clostridia</taxon>
        <taxon>Lachnospirales</taxon>
        <taxon>Lachnospiraceae</taxon>
        <taxon>Roseburia</taxon>
    </lineage>
</organism>
<dbReference type="PANTHER" id="PTHR43861">
    <property type="entry name" value="TRANS-ACONITATE 2-METHYLTRANSFERASE-RELATED"/>
    <property type="match status" value="1"/>
</dbReference>
<dbReference type="GO" id="GO:0008168">
    <property type="term" value="F:methyltransferase activity"/>
    <property type="evidence" value="ECO:0007669"/>
    <property type="project" value="UniProtKB-KW"/>
</dbReference>
<proteinExistence type="predicted"/>
<dbReference type="SUPFAM" id="SSF53335">
    <property type="entry name" value="S-adenosyl-L-methionine-dependent methyltransferases"/>
    <property type="match status" value="1"/>
</dbReference>
<dbReference type="Gene3D" id="3.40.50.150">
    <property type="entry name" value="Vaccinia Virus protein VP39"/>
    <property type="match status" value="1"/>
</dbReference>
<keyword evidence="2" id="KW-0489">Methyltransferase</keyword>
<gene>
    <name evidence="2" type="ORF">H8R94_11450</name>
</gene>